<dbReference type="AlphaFoldDB" id="A0A2H0BRE5"/>
<reference evidence="2 3" key="1">
    <citation type="submission" date="2017-09" db="EMBL/GenBank/DDBJ databases">
        <title>Depth-based differentiation of microbial function through sediment-hosted aquifers and enrichment of novel symbionts in the deep terrestrial subsurface.</title>
        <authorList>
            <person name="Probst A.J."/>
            <person name="Ladd B."/>
            <person name="Jarett J.K."/>
            <person name="Geller-Mcgrath D.E."/>
            <person name="Sieber C.M."/>
            <person name="Emerson J.B."/>
            <person name="Anantharaman K."/>
            <person name="Thomas B.C."/>
            <person name="Malmstrom R."/>
            <person name="Stieglmeier M."/>
            <person name="Klingl A."/>
            <person name="Woyke T."/>
            <person name="Ryan C.M."/>
            <person name="Banfield J.F."/>
        </authorList>
    </citation>
    <scope>NUCLEOTIDE SEQUENCE [LARGE SCALE GENOMIC DNA]</scope>
    <source>
        <strain evidence="2">CG22_combo_CG10-13_8_21_14_all_47_17</strain>
    </source>
</reference>
<evidence type="ECO:0008006" key="4">
    <source>
        <dbReference type="Google" id="ProtNLM"/>
    </source>
</evidence>
<keyword evidence="1" id="KW-1133">Transmembrane helix</keyword>
<proteinExistence type="predicted"/>
<accession>A0A2H0BRE5</accession>
<evidence type="ECO:0000313" key="3">
    <source>
        <dbReference type="Proteomes" id="UP000231581"/>
    </source>
</evidence>
<comment type="caution">
    <text evidence="2">The sequence shown here is derived from an EMBL/GenBank/DDBJ whole genome shotgun (WGS) entry which is preliminary data.</text>
</comment>
<feature type="transmembrane region" description="Helical" evidence="1">
    <location>
        <begin position="118"/>
        <end position="137"/>
    </location>
</feature>
<organism evidence="2 3">
    <name type="scientific">Candidatus Uhrbacteria bacterium CG22_combo_CG10-13_8_21_14_all_47_17</name>
    <dbReference type="NCBI Taxonomy" id="1975041"/>
    <lineage>
        <taxon>Bacteria</taxon>
        <taxon>Candidatus Uhriibacteriota</taxon>
    </lineage>
</organism>
<keyword evidence="1" id="KW-0472">Membrane</keyword>
<evidence type="ECO:0000256" key="1">
    <source>
        <dbReference type="SAM" id="Phobius"/>
    </source>
</evidence>
<dbReference type="EMBL" id="PCSZ01000076">
    <property type="protein sequence ID" value="PIP60246.1"/>
    <property type="molecule type" value="Genomic_DNA"/>
</dbReference>
<feature type="transmembrane region" description="Helical" evidence="1">
    <location>
        <begin position="37"/>
        <end position="56"/>
    </location>
</feature>
<sequence>MNAPLFSTFTLFTEILVTLAVLYAFYSGYARNRFPSLLVGITLLYETLFNISYMVFRSATHGSIADDTAFEIGLAAFHGILSLVMFVGLFVFMIVAWRHYRKGINYFRAHRALTGTFIVLWLLVVLSGLLFYVITYFK</sequence>
<dbReference type="Proteomes" id="UP000231581">
    <property type="component" value="Unassembled WGS sequence"/>
</dbReference>
<feature type="transmembrane region" description="Helical" evidence="1">
    <location>
        <begin position="6"/>
        <end position="25"/>
    </location>
</feature>
<protein>
    <recommendedName>
        <fullName evidence="4">DUF420 domain-containing protein</fullName>
    </recommendedName>
</protein>
<keyword evidence="1" id="KW-0812">Transmembrane</keyword>
<feature type="transmembrane region" description="Helical" evidence="1">
    <location>
        <begin position="76"/>
        <end position="97"/>
    </location>
</feature>
<name>A0A2H0BRE5_9BACT</name>
<gene>
    <name evidence="2" type="ORF">COX00_04275</name>
</gene>
<evidence type="ECO:0000313" key="2">
    <source>
        <dbReference type="EMBL" id="PIP60246.1"/>
    </source>
</evidence>